<gene>
    <name evidence="3" type="ORF">TELCIR_18728</name>
</gene>
<dbReference type="Pfam" id="PF00102">
    <property type="entry name" value="Y_phosphatase"/>
    <property type="match status" value="1"/>
</dbReference>
<dbReference type="Proteomes" id="UP000230423">
    <property type="component" value="Unassembled WGS sequence"/>
</dbReference>
<dbReference type="EMBL" id="KZ356914">
    <property type="protein sequence ID" value="PIO59796.1"/>
    <property type="molecule type" value="Genomic_DNA"/>
</dbReference>
<feature type="region of interest" description="Disordered" evidence="1">
    <location>
        <begin position="1"/>
        <end position="60"/>
    </location>
</feature>
<dbReference type="SMART" id="SM00194">
    <property type="entry name" value="PTPc"/>
    <property type="match status" value="1"/>
</dbReference>
<dbReference type="GO" id="GO:0004725">
    <property type="term" value="F:protein tyrosine phosphatase activity"/>
    <property type="evidence" value="ECO:0007669"/>
    <property type="project" value="InterPro"/>
</dbReference>
<dbReference type="SUPFAM" id="SSF52799">
    <property type="entry name" value="(Phosphotyrosine protein) phosphatases II"/>
    <property type="match status" value="1"/>
</dbReference>
<dbReference type="PANTHER" id="PTHR46163:SF5">
    <property type="entry name" value="TYROSINE-PROTEIN PHOSPHATASE"/>
    <property type="match status" value="1"/>
</dbReference>
<protein>
    <submittedName>
        <fullName evidence="3">Protein-tyrosine phosphatase</fullName>
    </submittedName>
</protein>
<feature type="compositionally biased region" description="Basic and acidic residues" evidence="1">
    <location>
        <begin position="1"/>
        <end position="17"/>
    </location>
</feature>
<dbReference type="InterPro" id="IPR052782">
    <property type="entry name" value="Oocyte-zygote_transition_reg"/>
</dbReference>
<keyword evidence="4" id="KW-1185">Reference proteome</keyword>
<accession>A0A2G9TP80</accession>
<dbReference type="InterPro" id="IPR000242">
    <property type="entry name" value="PTP_cat"/>
</dbReference>
<dbReference type="PROSITE" id="PS50055">
    <property type="entry name" value="TYR_PHOSPHATASE_PTP"/>
    <property type="match status" value="1"/>
</dbReference>
<organism evidence="3 4">
    <name type="scientific">Teladorsagia circumcincta</name>
    <name type="common">Brown stomach worm</name>
    <name type="synonym">Ostertagia circumcincta</name>
    <dbReference type="NCBI Taxonomy" id="45464"/>
    <lineage>
        <taxon>Eukaryota</taxon>
        <taxon>Metazoa</taxon>
        <taxon>Ecdysozoa</taxon>
        <taxon>Nematoda</taxon>
        <taxon>Chromadorea</taxon>
        <taxon>Rhabditida</taxon>
        <taxon>Rhabditina</taxon>
        <taxon>Rhabditomorpha</taxon>
        <taxon>Strongyloidea</taxon>
        <taxon>Trichostrongylidae</taxon>
        <taxon>Teladorsagia</taxon>
    </lineage>
</organism>
<dbReference type="PRINTS" id="PR00700">
    <property type="entry name" value="PRTYPHPHTASE"/>
</dbReference>
<dbReference type="PANTHER" id="PTHR46163">
    <property type="entry name" value="TYROSINE-PROTEIN PHOSPHATASE-RELATED"/>
    <property type="match status" value="1"/>
</dbReference>
<dbReference type="InterPro" id="IPR029021">
    <property type="entry name" value="Prot-tyrosine_phosphatase-like"/>
</dbReference>
<name>A0A2G9TP80_TELCI</name>
<reference evidence="3 4" key="1">
    <citation type="submission" date="2015-09" db="EMBL/GenBank/DDBJ databases">
        <title>Draft genome of the parasitic nematode Teladorsagia circumcincta isolate WARC Sus (inbred).</title>
        <authorList>
            <person name="Mitreva M."/>
        </authorList>
    </citation>
    <scope>NUCLEOTIDE SEQUENCE [LARGE SCALE GENOMIC DNA]</scope>
    <source>
        <strain evidence="3 4">S</strain>
    </source>
</reference>
<dbReference type="CDD" id="cd00047">
    <property type="entry name" value="PTPc"/>
    <property type="match status" value="1"/>
</dbReference>
<evidence type="ECO:0000259" key="2">
    <source>
        <dbReference type="PROSITE" id="PS50055"/>
    </source>
</evidence>
<dbReference type="OrthoDB" id="8815311at2759"/>
<evidence type="ECO:0000313" key="3">
    <source>
        <dbReference type="EMBL" id="PIO59796.1"/>
    </source>
</evidence>
<feature type="non-terminal residue" evidence="3">
    <location>
        <position position="1"/>
    </location>
</feature>
<dbReference type="AlphaFoldDB" id="A0A2G9TP80"/>
<feature type="domain" description="Tyrosine-protein phosphatase" evidence="2">
    <location>
        <begin position="60"/>
        <end position="169"/>
    </location>
</feature>
<evidence type="ECO:0000313" key="4">
    <source>
        <dbReference type="Proteomes" id="UP000230423"/>
    </source>
</evidence>
<dbReference type="Gene3D" id="3.90.190.10">
    <property type="entry name" value="Protein tyrosine phosphatase superfamily"/>
    <property type="match status" value="1"/>
</dbReference>
<sequence>NPKPNEKEDAPVKDRKSLSKKKRKEKATVDDAVTCVVEEQHSPKRGRRRRDRTREQTKEITSYKGPLEQTVNEFWHMVLQEEAETIIMLCNCIETGKYKCHPYWPDKTGEMKQFNGVEVYNVQTRVLSPEELTVMVCILNVKFAKPDGSMDAREVRHYQWMDWPDRGVPPLKLTSMERAHEMSSASCHNTASTPPPYKED</sequence>
<evidence type="ECO:0000256" key="1">
    <source>
        <dbReference type="SAM" id="MobiDB-lite"/>
    </source>
</evidence>
<proteinExistence type="predicted"/>